<dbReference type="OrthoDB" id="9797882at2"/>
<organism evidence="4 5">
    <name type="scientific">Novibacillus thermophilus</name>
    <dbReference type="NCBI Taxonomy" id="1471761"/>
    <lineage>
        <taxon>Bacteria</taxon>
        <taxon>Bacillati</taxon>
        <taxon>Bacillota</taxon>
        <taxon>Bacilli</taxon>
        <taxon>Bacillales</taxon>
        <taxon>Thermoactinomycetaceae</taxon>
        <taxon>Novibacillus</taxon>
    </lineage>
</organism>
<dbReference type="RefSeq" id="WP_077721099.1">
    <property type="nucleotide sequence ID" value="NZ_CP019699.1"/>
</dbReference>
<dbReference type="EMBL" id="CP019699">
    <property type="protein sequence ID" value="AQS57230.1"/>
    <property type="molecule type" value="Genomic_DNA"/>
</dbReference>
<dbReference type="STRING" id="1471761.B0W44_17260"/>
<dbReference type="PANTHER" id="PTHR12304">
    <property type="entry name" value="INOSINE-URIDINE PREFERRING NUCLEOSIDE HYDROLASE"/>
    <property type="match status" value="1"/>
</dbReference>
<keyword evidence="2" id="KW-0326">Glycosidase</keyword>
<protein>
    <submittedName>
        <fullName evidence="4">Pyrimidine-specific ribonucleoside hydrolase RihA</fullName>
    </submittedName>
</protein>
<keyword evidence="1 4" id="KW-0378">Hydrolase</keyword>
<dbReference type="GO" id="GO:0008477">
    <property type="term" value="F:purine nucleosidase activity"/>
    <property type="evidence" value="ECO:0007669"/>
    <property type="project" value="TreeGrafter"/>
</dbReference>
<dbReference type="GO" id="GO:0006152">
    <property type="term" value="P:purine nucleoside catabolic process"/>
    <property type="evidence" value="ECO:0007669"/>
    <property type="project" value="TreeGrafter"/>
</dbReference>
<dbReference type="PROSITE" id="PS01247">
    <property type="entry name" value="IUNH"/>
    <property type="match status" value="1"/>
</dbReference>
<dbReference type="SUPFAM" id="SSF53590">
    <property type="entry name" value="Nucleoside hydrolase"/>
    <property type="match status" value="1"/>
</dbReference>
<accession>A0A1U9KB16</accession>
<dbReference type="InterPro" id="IPR036452">
    <property type="entry name" value="Ribo_hydro-like"/>
</dbReference>
<dbReference type="KEGG" id="ntr:B0W44_17260"/>
<evidence type="ECO:0000256" key="2">
    <source>
        <dbReference type="ARBA" id="ARBA00023295"/>
    </source>
</evidence>
<dbReference type="Proteomes" id="UP000188603">
    <property type="component" value="Chromosome"/>
</dbReference>
<dbReference type="GO" id="GO:0005829">
    <property type="term" value="C:cytosol"/>
    <property type="evidence" value="ECO:0007669"/>
    <property type="project" value="TreeGrafter"/>
</dbReference>
<sequence length="300" mass="32766">MAKPIIIDCDPGIDDAIAMFLAIASEELDVKLVTTCAGNLSLDTVTRNALQLLSFVGHDIEVAPGAKEPLLKELVVAEEVHGETGLGGIQLGDANYSVSKRSAWEAMRDVLIHSEQKVTIVAIGPLTNVALLLKAYPDIRDRIEQVTIMGGACDGGNTTPVAEFNIYVDPHAAKIVFDSGLPIQMFGLDVTMKVTILKHEIEAIRNIGNRTGELVAKMLDFYSRDDRVMGMHDPCTIAYLLDPSLFTLTPCHVQVETNSELTAGQTVVDRMSQLKNAEVAFDVERDRMVDLLYDSLKKLN</sequence>
<evidence type="ECO:0000259" key="3">
    <source>
        <dbReference type="Pfam" id="PF01156"/>
    </source>
</evidence>
<feature type="domain" description="Inosine/uridine-preferring nucleoside hydrolase" evidence="3">
    <location>
        <begin position="5"/>
        <end position="289"/>
    </location>
</feature>
<gene>
    <name evidence="4" type="ORF">B0W44_17260</name>
</gene>
<dbReference type="Pfam" id="PF01156">
    <property type="entry name" value="IU_nuc_hydro"/>
    <property type="match status" value="1"/>
</dbReference>
<dbReference type="Gene3D" id="3.90.245.10">
    <property type="entry name" value="Ribonucleoside hydrolase-like"/>
    <property type="match status" value="1"/>
</dbReference>
<name>A0A1U9KB16_9BACL</name>
<proteinExistence type="predicted"/>
<dbReference type="InterPro" id="IPR001910">
    <property type="entry name" value="Inosine/uridine_hydrolase_dom"/>
</dbReference>
<evidence type="ECO:0000313" key="5">
    <source>
        <dbReference type="Proteomes" id="UP000188603"/>
    </source>
</evidence>
<keyword evidence="5" id="KW-1185">Reference proteome</keyword>
<dbReference type="InterPro" id="IPR015910">
    <property type="entry name" value="I/U_nuclsd_hydro_CS"/>
</dbReference>
<dbReference type="GO" id="GO:0045437">
    <property type="term" value="F:uridine nucleosidase activity"/>
    <property type="evidence" value="ECO:0007669"/>
    <property type="project" value="UniProtKB-ARBA"/>
</dbReference>
<dbReference type="PANTHER" id="PTHR12304:SF4">
    <property type="entry name" value="URIDINE NUCLEOSIDASE"/>
    <property type="match status" value="1"/>
</dbReference>
<dbReference type="InterPro" id="IPR023186">
    <property type="entry name" value="IUNH"/>
</dbReference>
<evidence type="ECO:0000256" key="1">
    <source>
        <dbReference type="ARBA" id="ARBA00022801"/>
    </source>
</evidence>
<evidence type="ECO:0000313" key="4">
    <source>
        <dbReference type="EMBL" id="AQS57230.1"/>
    </source>
</evidence>
<reference evidence="4 5" key="1">
    <citation type="journal article" date="2015" name="Int. J. Syst. Evol. Microbiol.">
        <title>Novibacillus thermophilus gen. nov., sp. nov., a Gram-staining-negative and moderately thermophilic member of the family Thermoactinomycetaceae.</title>
        <authorList>
            <person name="Yang G."/>
            <person name="Chen J."/>
            <person name="Zhou S."/>
        </authorList>
    </citation>
    <scope>NUCLEOTIDE SEQUENCE [LARGE SCALE GENOMIC DNA]</scope>
    <source>
        <strain evidence="4 5">SG-1</strain>
    </source>
</reference>
<dbReference type="AlphaFoldDB" id="A0A1U9KB16"/>
<dbReference type="CDD" id="cd02651">
    <property type="entry name" value="nuc_hydro_IU_UC_XIUA"/>
    <property type="match status" value="1"/>
</dbReference>